<sequence length="377" mass="41243">MNNPFSPSGDNQSKQGNANNTTNIFEQNASKQSGTNVFSNTQPSTNIFGSNFSNPFGSAQMPPNQISSSAPPQNSPLSSGAPPGLQFSSGNNPFTTPAIPSSNLPFNTAQQSTMPPGSSVFDNTQQNISPTSGINQFSSSANNPVGAEPSSTAQTSLFSSNATPFGSNQQARNSTAPSVNPFGTLQQSFDTQTPSTTLSNIETPSARDTTFGQSRKPADQSSLMSSVKDNSINLYNLTLQEAIDRHSSILETNIKDFERDAQSIFERDLQLIKNKNNYISIRNKIDEENVRLDELSQVLDYFEERLSSIEDEHRGASVSDSAKVIEDFETICDKFYKKIESFKDEQGEVLDLVNENYQIIETIDRKLDILSQIKNIK</sequence>
<keyword evidence="4" id="KW-1185">Reference proteome</keyword>
<organism evidence="3 4">
    <name type="scientific">Vittaforma corneae (strain ATCC 50505)</name>
    <name type="common">Microsporidian parasite</name>
    <name type="synonym">Nosema corneum</name>
    <dbReference type="NCBI Taxonomy" id="993615"/>
    <lineage>
        <taxon>Eukaryota</taxon>
        <taxon>Fungi</taxon>
        <taxon>Fungi incertae sedis</taxon>
        <taxon>Microsporidia</taxon>
        <taxon>Nosematidae</taxon>
        <taxon>Vittaforma</taxon>
    </lineage>
</organism>
<reference evidence="4" key="1">
    <citation type="submission" date="2011-05" db="EMBL/GenBank/DDBJ databases">
        <title>The genome sequence of Vittaforma corneae strain ATCC 50505.</title>
        <authorList>
            <consortium name="The Broad Institute Genome Sequencing Platform"/>
            <person name="Cuomo C."/>
            <person name="Didier E."/>
            <person name="Bowers L."/>
            <person name="Young S.K."/>
            <person name="Zeng Q."/>
            <person name="Gargeya S."/>
            <person name="Fitzgerald M."/>
            <person name="Haas B."/>
            <person name="Abouelleil A."/>
            <person name="Alvarado L."/>
            <person name="Arachchi H.M."/>
            <person name="Berlin A."/>
            <person name="Chapman S.B."/>
            <person name="Gearin G."/>
            <person name="Goldberg J."/>
            <person name="Griggs A."/>
            <person name="Gujja S."/>
            <person name="Hansen M."/>
            <person name="Heiman D."/>
            <person name="Howarth C."/>
            <person name="Larimer J."/>
            <person name="Lui A."/>
            <person name="MacDonald P.J.P."/>
            <person name="McCowen C."/>
            <person name="Montmayeur A."/>
            <person name="Murphy C."/>
            <person name="Neiman D."/>
            <person name="Pearson M."/>
            <person name="Priest M."/>
            <person name="Roberts A."/>
            <person name="Saif S."/>
            <person name="Shea T."/>
            <person name="Sisk P."/>
            <person name="Stolte C."/>
            <person name="Sykes S."/>
            <person name="Wortman J."/>
            <person name="Nusbaum C."/>
            <person name="Birren B."/>
        </authorList>
    </citation>
    <scope>NUCLEOTIDE SEQUENCE [LARGE SCALE GENOMIC DNA]</scope>
    <source>
        <strain evidence="4">ATCC 50505</strain>
    </source>
</reference>
<evidence type="ECO:0000313" key="3">
    <source>
        <dbReference type="EMBL" id="ELA40912.1"/>
    </source>
</evidence>
<dbReference type="OrthoDB" id="2193331at2759"/>
<evidence type="ECO:0008006" key="5">
    <source>
        <dbReference type="Google" id="ProtNLM"/>
    </source>
</evidence>
<proteinExistence type="predicted"/>
<feature type="compositionally biased region" description="Polar residues" evidence="2">
    <location>
        <begin position="1"/>
        <end position="78"/>
    </location>
</feature>
<feature type="coiled-coil region" evidence="1">
    <location>
        <begin position="285"/>
        <end position="312"/>
    </location>
</feature>
<dbReference type="EMBL" id="JH370155">
    <property type="protein sequence ID" value="ELA40912.1"/>
    <property type="molecule type" value="Genomic_DNA"/>
</dbReference>
<dbReference type="OMA" id="LEQCYDE"/>
<feature type="compositionally biased region" description="Polar residues" evidence="2">
    <location>
        <begin position="86"/>
        <end position="225"/>
    </location>
</feature>
<protein>
    <recommendedName>
        <fullName evidence="5">Nucleoporin NSP1-like C-terminal domain-containing protein</fullName>
    </recommendedName>
</protein>
<dbReference type="STRING" id="993615.L2GKT6"/>
<dbReference type="AlphaFoldDB" id="L2GKT6"/>
<dbReference type="VEuPathDB" id="MicrosporidiaDB:VICG_02052"/>
<name>L2GKT6_VITCO</name>
<feature type="region of interest" description="Disordered" evidence="2">
    <location>
        <begin position="1"/>
        <end position="225"/>
    </location>
</feature>
<evidence type="ECO:0000256" key="2">
    <source>
        <dbReference type="SAM" id="MobiDB-lite"/>
    </source>
</evidence>
<dbReference type="RefSeq" id="XP_007605497.1">
    <property type="nucleotide sequence ID" value="XM_007605435.1"/>
</dbReference>
<evidence type="ECO:0000256" key="1">
    <source>
        <dbReference type="SAM" id="Coils"/>
    </source>
</evidence>
<accession>L2GKT6</accession>
<dbReference type="GeneID" id="19882762"/>
<dbReference type="HOGENOM" id="CLU_734050_0_0_1"/>
<gene>
    <name evidence="3" type="ORF">VICG_02052</name>
</gene>
<keyword evidence="1" id="KW-0175">Coiled coil</keyword>
<dbReference type="Proteomes" id="UP000011082">
    <property type="component" value="Unassembled WGS sequence"/>
</dbReference>
<evidence type="ECO:0000313" key="4">
    <source>
        <dbReference type="Proteomes" id="UP000011082"/>
    </source>
</evidence>
<dbReference type="InParanoid" id="L2GKT6"/>